<dbReference type="InterPro" id="IPR014030">
    <property type="entry name" value="Ketoacyl_synth_N"/>
</dbReference>
<dbReference type="PROSITE" id="PS52004">
    <property type="entry name" value="KS3_2"/>
    <property type="match status" value="1"/>
</dbReference>
<comment type="catalytic activity">
    <reaction evidence="12 14">
        <text>(9Z)-hexadecenoyl-[ACP] + malonyl-[ACP] + H(+) = 3-oxo-(11Z)-octadecenoyl-[ACP] + holo-[ACP] + CO2</text>
        <dbReference type="Rhea" id="RHEA:55040"/>
        <dbReference type="Rhea" id="RHEA-COMP:9623"/>
        <dbReference type="Rhea" id="RHEA-COMP:9685"/>
        <dbReference type="Rhea" id="RHEA-COMP:10800"/>
        <dbReference type="Rhea" id="RHEA-COMP:14074"/>
        <dbReference type="ChEBI" id="CHEBI:15378"/>
        <dbReference type="ChEBI" id="CHEBI:16526"/>
        <dbReference type="ChEBI" id="CHEBI:64479"/>
        <dbReference type="ChEBI" id="CHEBI:78449"/>
        <dbReference type="ChEBI" id="CHEBI:83989"/>
        <dbReference type="ChEBI" id="CHEBI:138538"/>
        <dbReference type="EC" id="2.3.1.179"/>
    </reaction>
</comment>
<name>A0ABR9VHN8_9CYAN</name>
<keyword evidence="18" id="KW-1185">Reference proteome</keyword>
<reference evidence="17 18" key="1">
    <citation type="submission" date="2020-10" db="EMBL/GenBank/DDBJ databases">
        <authorList>
            <person name="Castelo-Branco R."/>
            <person name="Eusebio N."/>
            <person name="Adriana R."/>
            <person name="Vieira A."/>
            <person name="Brugerolle De Fraissinette N."/>
            <person name="Rezende De Castro R."/>
            <person name="Schneider M.P."/>
            <person name="Vasconcelos V."/>
            <person name="Leao P.N."/>
        </authorList>
    </citation>
    <scope>NUCLEOTIDE SEQUENCE [LARGE SCALE GENOMIC DNA]</scope>
    <source>
        <strain evidence="17 18">LEGE 00250</strain>
    </source>
</reference>
<evidence type="ECO:0000256" key="6">
    <source>
        <dbReference type="ARBA" id="ARBA00022679"/>
    </source>
</evidence>
<dbReference type="Pfam" id="PF02801">
    <property type="entry name" value="Ketoacyl-synt_C"/>
    <property type="match status" value="1"/>
</dbReference>
<proteinExistence type="inferred from homology"/>
<dbReference type="NCBIfam" id="NF004970">
    <property type="entry name" value="PRK06333.1"/>
    <property type="match status" value="1"/>
</dbReference>
<dbReference type="InterPro" id="IPR014031">
    <property type="entry name" value="Ketoacyl_synth_C"/>
</dbReference>
<dbReference type="RefSeq" id="WP_187038706.1">
    <property type="nucleotide sequence ID" value="NZ_JADEWB010000134.1"/>
</dbReference>
<evidence type="ECO:0000256" key="11">
    <source>
        <dbReference type="ARBA" id="ARBA00024006"/>
    </source>
</evidence>
<comment type="function">
    <text evidence="11 14">Involved in the type II fatty acid elongation cycle. Catalyzes the elongation of a wide range of acyl-ACP by the addition of two carbons from malonyl-ACP to an acyl acceptor. Can efficiently catalyze the conversion of palmitoleoyl-ACP (cis-hexadec-9-enoyl-ACP) to cis-vaccenoyl-ACP (cis-octadec-11-enoyl-ACP), an essential step in the thermal regulation of fatty acid composition.</text>
</comment>
<dbReference type="NCBIfam" id="NF005589">
    <property type="entry name" value="PRK07314.1"/>
    <property type="match status" value="1"/>
</dbReference>
<comment type="caution">
    <text evidence="17">The sequence shown here is derived from an EMBL/GenBank/DDBJ whole genome shotgun (WGS) entry which is preliminary data.</text>
</comment>
<evidence type="ECO:0000313" key="17">
    <source>
        <dbReference type="EMBL" id="MBE9238004.1"/>
    </source>
</evidence>
<comment type="pathway">
    <text evidence="1 14">Lipid metabolism; fatty acid biosynthesis.</text>
</comment>
<evidence type="ECO:0000256" key="5">
    <source>
        <dbReference type="ARBA" id="ARBA00022516"/>
    </source>
</evidence>
<evidence type="ECO:0000256" key="3">
    <source>
        <dbReference type="ARBA" id="ARBA00012356"/>
    </source>
</evidence>
<dbReference type="Gene3D" id="3.40.47.10">
    <property type="match status" value="1"/>
</dbReference>
<dbReference type="PANTHER" id="PTHR11712:SF336">
    <property type="entry name" value="3-OXOACYL-[ACYL-CARRIER-PROTEIN] SYNTHASE, MITOCHONDRIAL"/>
    <property type="match status" value="1"/>
</dbReference>
<dbReference type="SUPFAM" id="SSF53901">
    <property type="entry name" value="Thiolase-like"/>
    <property type="match status" value="2"/>
</dbReference>
<evidence type="ECO:0000256" key="14">
    <source>
        <dbReference type="PIRNR" id="PIRNR000447"/>
    </source>
</evidence>
<dbReference type="PANTHER" id="PTHR11712">
    <property type="entry name" value="POLYKETIDE SYNTHASE-RELATED"/>
    <property type="match status" value="1"/>
</dbReference>
<dbReference type="Pfam" id="PF00109">
    <property type="entry name" value="ketoacyl-synt"/>
    <property type="match status" value="1"/>
</dbReference>
<comment type="similarity">
    <text evidence="2 14 15">Belongs to the thiolase-like superfamily. Beta-ketoacyl-ACP synthases family.</text>
</comment>
<dbReference type="CDD" id="cd00834">
    <property type="entry name" value="KAS_I_II"/>
    <property type="match status" value="1"/>
</dbReference>
<dbReference type="GO" id="GO:0004315">
    <property type="term" value="F:3-oxoacyl-[acyl-carrier-protein] synthase activity"/>
    <property type="evidence" value="ECO:0007669"/>
    <property type="project" value="UniProtKB-EC"/>
</dbReference>
<dbReference type="Proteomes" id="UP000606776">
    <property type="component" value="Unassembled WGS sequence"/>
</dbReference>
<evidence type="ECO:0000259" key="16">
    <source>
        <dbReference type="PROSITE" id="PS52004"/>
    </source>
</evidence>
<keyword evidence="7" id="KW-0276">Fatty acid metabolism</keyword>
<dbReference type="PIRSF" id="PIRSF000447">
    <property type="entry name" value="KAS_II"/>
    <property type="match status" value="1"/>
</dbReference>
<dbReference type="InterPro" id="IPR000794">
    <property type="entry name" value="Beta-ketoacyl_synthase"/>
</dbReference>
<evidence type="ECO:0000256" key="13">
    <source>
        <dbReference type="ARBA" id="ARBA00047659"/>
    </source>
</evidence>
<organism evidence="17 18">
    <name type="scientific">Sphaerospermopsis aphanizomenoides LEGE 00250</name>
    <dbReference type="NCBI Taxonomy" id="2777972"/>
    <lineage>
        <taxon>Bacteria</taxon>
        <taxon>Bacillati</taxon>
        <taxon>Cyanobacteriota</taxon>
        <taxon>Cyanophyceae</taxon>
        <taxon>Nostocales</taxon>
        <taxon>Aphanizomenonaceae</taxon>
        <taxon>Sphaerospermopsis</taxon>
        <taxon>Sphaerospermopsis aphanizomenoides</taxon>
    </lineage>
</organism>
<keyword evidence="5 14" id="KW-0444">Lipid biosynthesis</keyword>
<accession>A0ABR9VHN8</accession>
<gene>
    <name evidence="17" type="primary">fabF</name>
    <name evidence="17" type="ORF">IQ227_18725</name>
</gene>
<keyword evidence="6 14" id="KW-0808">Transferase</keyword>
<evidence type="ECO:0000256" key="4">
    <source>
        <dbReference type="ARBA" id="ARBA00014657"/>
    </source>
</evidence>
<dbReference type="InterPro" id="IPR020841">
    <property type="entry name" value="PKS_Beta-ketoAc_synthase_dom"/>
</dbReference>
<evidence type="ECO:0000256" key="15">
    <source>
        <dbReference type="RuleBase" id="RU003694"/>
    </source>
</evidence>
<dbReference type="NCBIfam" id="TIGR03150">
    <property type="entry name" value="fabF"/>
    <property type="match status" value="1"/>
</dbReference>
<evidence type="ECO:0000256" key="1">
    <source>
        <dbReference type="ARBA" id="ARBA00005194"/>
    </source>
</evidence>
<dbReference type="InterPro" id="IPR017568">
    <property type="entry name" value="3-oxoacyl-ACP_synth-2"/>
</dbReference>
<evidence type="ECO:0000256" key="12">
    <source>
        <dbReference type="ARBA" id="ARBA00047318"/>
    </source>
</evidence>
<evidence type="ECO:0000313" key="18">
    <source>
        <dbReference type="Proteomes" id="UP000606776"/>
    </source>
</evidence>
<comment type="catalytic activity">
    <reaction evidence="13 14">
        <text>a fatty acyl-[ACP] + malonyl-[ACP] + H(+) = a 3-oxoacyl-[ACP] + holo-[ACP] + CO2</text>
        <dbReference type="Rhea" id="RHEA:22836"/>
        <dbReference type="Rhea" id="RHEA-COMP:9623"/>
        <dbReference type="Rhea" id="RHEA-COMP:9685"/>
        <dbReference type="Rhea" id="RHEA-COMP:9916"/>
        <dbReference type="Rhea" id="RHEA-COMP:14125"/>
        <dbReference type="ChEBI" id="CHEBI:15378"/>
        <dbReference type="ChEBI" id="CHEBI:16526"/>
        <dbReference type="ChEBI" id="CHEBI:64479"/>
        <dbReference type="ChEBI" id="CHEBI:78449"/>
        <dbReference type="ChEBI" id="CHEBI:78776"/>
        <dbReference type="ChEBI" id="CHEBI:138651"/>
    </reaction>
</comment>
<evidence type="ECO:0000256" key="9">
    <source>
        <dbReference type="ARBA" id="ARBA00023160"/>
    </source>
</evidence>
<dbReference type="SMART" id="SM00825">
    <property type="entry name" value="PKS_KS"/>
    <property type="match status" value="1"/>
</dbReference>
<sequence length="415" mass="43880">MTDYKRKRVVVTGVGAITPLGNNPSKYWEGLLSGRNGIDYITAFDASKHDCRIAGEVKNFDPHEYMERKEAKRADRFAQFAIASAKQAISDAQLVINDLNAEQIGVMIGSGVGGIKVLEDQQTVYLNKGPDRCSPFMIPMMIANMAAGLTAIHTGAKGPNSCSVTACAAGSNAIGDAFRLIQNGYAQAMICGGTEAAVTPLSVAGFAAARALSTKNDPEKACRPFDKDRDGFVMGEGSGILILEELEHAISRGARIYAEMVGYGMTCDAYHITSPVPGGLGAARAMELALKDGQLTPEMITYINAHGTSTPANDVTETAAIKKALGDYAYKIAISSTKSMTGHLLGGSGGIEAVATVLAIANDHIPPTIHLDNPDEGCDLDYVPHTSRAQIVEVALSNSFGFGGHNVTLAFKKYR</sequence>
<feature type="domain" description="Ketosynthase family 3 (KS3)" evidence="16">
    <location>
        <begin position="6"/>
        <end position="413"/>
    </location>
</feature>
<dbReference type="EMBL" id="JADEWB010000134">
    <property type="protein sequence ID" value="MBE9238004.1"/>
    <property type="molecule type" value="Genomic_DNA"/>
</dbReference>
<evidence type="ECO:0000256" key="7">
    <source>
        <dbReference type="ARBA" id="ARBA00022832"/>
    </source>
</evidence>
<keyword evidence="8" id="KW-0443">Lipid metabolism</keyword>
<dbReference type="EC" id="2.3.1.179" evidence="3 14"/>
<evidence type="ECO:0000256" key="8">
    <source>
        <dbReference type="ARBA" id="ARBA00023098"/>
    </source>
</evidence>
<evidence type="ECO:0000256" key="10">
    <source>
        <dbReference type="ARBA" id="ARBA00023315"/>
    </source>
</evidence>
<keyword evidence="9 14" id="KW-0275">Fatty acid biosynthesis</keyword>
<keyword evidence="10 14" id="KW-0012">Acyltransferase</keyword>
<protein>
    <recommendedName>
        <fullName evidence="4 14">3-oxoacyl-[acyl-carrier-protein] synthase 2</fullName>
        <ecNumber evidence="3 14">2.3.1.179</ecNumber>
    </recommendedName>
</protein>
<evidence type="ECO:0000256" key="2">
    <source>
        <dbReference type="ARBA" id="ARBA00008467"/>
    </source>
</evidence>
<dbReference type="InterPro" id="IPR016039">
    <property type="entry name" value="Thiolase-like"/>
</dbReference>